<protein>
    <submittedName>
        <fullName evidence="1">Uncharacterized protein</fullName>
    </submittedName>
</protein>
<dbReference type="AlphaFoldDB" id="A0A4U1I3B8"/>
<dbReference type="EMBL" id="SWJE01000008">
    <property type="protein sequence ID" value="TKC87733.1"/>
    <property type="molecule type" value="Genomic_DNA"/>
</dbReference>
<keyword evidence="2" id="KW-1185">Reference proteome</keyword>
<proteinExistence type="predicted"/>
<dbReference type="RefSeq" id="WP_136895996.1">
    <property type="nucleotide sequence ID" value="NZ_SWJE01000008.1"/>
</dbReference>
<comment type="caution">
    <text evidence="1">The sequence shown here is derived from an EMBL/GenBank/DDBJ whole genome shotgun (WGS) entry which is preliminary data.</text>
</comment>
<gene>
    <name evidence="1" type="ORF">FAZ69_15710</name>
</gene>
<evidence type="ECO:0000313" key="1">
    <source>
        <dbReference type="EMBL" id="TKC87733.1"/>
    </source>
</evidence>
<dbReference type="Proteomes" id="UP000305539">
    <property type="component" value="Unassembled WGS sequence"/>
</dbReference>
<accession>A0A4U1I3B8</accession>
<organism evidence="1 2">
    <name type="scientific">Trinickia terrae</name>
    <dbReference type="NCBI Taxonomy" id="2571161"/>
    <lineage>
        <taxon>Bacteria</taxon>
        <taxon>Pseudomonadati</taxon>
        <taxon>Pseudomonadota</taxon>
        <taxon>Betaproteobacteria</taxon>
        <taxon>Burkholderiales</taxon>
        <taxon>Burkholderiaceae</taxon>
        <taxon>Trinickia</taxon>
    </lineage>
</organism>
<evidence type="ECO:0000313" key="2">
    <source>
        <dbReference type="Proteomes" id="UP000305539"/>
    </source>
</evidence>
<reference evidence="1 2" key="1">
    <citation type="submission" date="2019-04" db="EMBL/GenBank/DDBJ databases">
        <title>Trinickia sp. 7GSK02, isolated from subtropical forest soil.</title>
        <authorList>
            <person name="Gao Z.-H."/>
            <person name="Qiu L.-H."/>
        </authorList>
    </citation>
    <scope>NUCLEOTIDE SEQUENCE [LARGE SCALE GENOMIC DNA]</scope>
    <source>
        <strain evidence="1 2">7GSK02</strain>
    </source>
</reference>
<name>A0A4U1I3B8_9BURK</name>
<sequence length="202" mass="22812">MPVRKLRFEYAVAETVEDQGRNLTLALNLGLNAFTHMLFCYLLREYRSRPTKTKAIFIWNRCLKHLAGWSGIGTSDLGLIEMDLGVDECEGGAEGRNIITTLKATIALIEHSRELAVKTNRISRFLTSASRVPNNTIFDAFETAMLKRIGDSPWLDIENWAHFGQDRTGDARPKYLRLFPKLRADLKAAGFIKVELAVATVR</sequence>